<dbReference type="EMBL" id="KC699836">
    <property type="protein sequence ID" value="AGK86919.1"/>
    <property type="molecule type" value="Genomic_DNA"/>
</dbReference>
<organism evidence="1 2">
    <name type="scientific">Bacillus phage SIOphi</name>
    <dbReference type="NCBI Taxonomy" id="1285382"/>
    <lineage>
        <taxon>Viruses</taxon>
        <taxon>Duplodnaviria</taxon>
        <taxon>Heunggongvirae</taxon>
        <taxon>Uroviricota</taxon>
        <taxon>Caudoviricetes</taxon>
        <taxon>Herelleviridae</taxon>
        <taxon>Bastillevirinae</taxon>
        <taxon>Siophivirus</taxon>
        <taxon>Siophivirus SIOphi</taxon>
    </lineage>
</organism>
<evidence type="ECO:0000313" key="1">
    <source>
        <dbReference type="EMBL" id="AGK86919.1"/>
    </source>
</evidence>
<protein>
    <submittedName>
        <fullName evidence="1">Uncharacterized protein</fullName>
    </submittedName>
</protein>
<accession>R4JK83</accession>
<keyword evidence="2" id="KW-1185">Reference proteome</keyword>
<dbReference type="Proteomes" id="UP000258501">
    <property type="component" value="Segment"/>
</dbReference>
<name>R4JK83_9CAUD</name>
<evidence type="ECO:0000313" key="2">
    <source>
        <dbReference type="Proteomes" id="UP000258501"/>
    </source>
</evidence>
<dbReference type="OrthoDB" id="39491at10239"/>
<sequence>MNALTKDQLALILDSVLTQLLAAAEKQVEDPEEMIKSLSRFKDCVNILVEQEGDITTFQEMDDLVSLIVDMYYQEDYTEAEVDFMNLPPTSPYLH</sequence>
<gene>
    <name evidence="1" type="ORF">SIOphi_00555</name>
</gene>
<proteinExistence type="predicted"/>
<reference evidence="1 2" key="1">
    <citation type="submission" date="2013-02" db="EMBL/GenBank/DDBJ databases">
        <authorList>
            <person name="Lukaszewicz M."/>
            <person name="Biegalska A."/>
            <person name="Krasowska A."/>
        </authorList>
    </citation>
    <scope>NUCLEOTIDE SEQUENCE [LARGE SCALE GENOMIC DNA]</scope>
</reference>